<proteinExistence type="predicted"/>
<feature type="region of interest" description="Disordered" evidence="1">
    <location>
        <begin position="1"/>
        <end position="23"/>
    </location>
</feature>
<dbReference type="GeneID" id="24098176"/>
<evidence type="ECO:0000313" key="3">
    <source>
        <dbReference type="Proteomes" id="UP000006352"/>
    </source>
</evidence>
<dbReference type="EMBL" id="HE797108">
    <property type="protein sequence ID" value="CCM03265.1"/>
    <property type="molecule type" value="Genomic_DNA"/>
</dbReference>
<feature type="region of interest" description="Disordered" evidence="1">
    <location>
        <begin position="177"/>
        <end position="201"/>
    </location>
</feature>
<organism evidence="2 3">
    <name type="scientific">Fibroporia radiculosa</name>
    <dbReference type="NCBI Taxonomy" id="599839"/>
    <lineage>
        <taxon>Eukaryota</taxon>
        <taxon>Fungi</taxon>
        <taxon>Dikarya</taxon>
        <taxon>Basidiomycota</taxon>
        <taxon>Agaricomycotina</taxon>
        <taxon>Agaricomycetes</taxon>
        <taxon>Polyporales</taxon>
        <taxon>Fibroporiaceae</taxon>
        <taxon>Fibroporia</taxon>
    </lineage>
</organism>
<reference evidence="2 3" key="1">
    <citation type="journal article" date="2012" name="Appl. Environ. Microbiol.">
        <title>Short-read sequencing for genomic analysis of the brown rot fungus Fibroporia radiculosa.</title>
        <authorList>
            <person name="Tang J.D."/>
            <person name="Perkins A.D."/>
            <person name="Sonstegard T.S."/>
            <person name="Schroeder S.G."/>
            <person name="Burgess S.C."/>
            <person name="Diehl S.V."/>
        </authorList>
    </citation>
    <scope>NUCLEOTIDE SEQUENCE [LARGE SCALE GENOMIC DNA]</scope>
    <source>
        <strain evidence="2 3">TFFH 294</strain>
    </source>
</reference>
<evidence type="ECO:0000256" key="1">
    <source>
        <dbReference type="SAM" id="MobiDB-lite"/>
    </source>
</evidence>
<name>J4GQX2_9APHY</name>
<evidence type="ECO:0000313" key="2">
    <source>
        <dbReference type="EMBL" id="CCM03265.1"/>
    </source>
</evidence>
<dbReference type="Proteomes" id="UP000006352">
    <property type="component" value="Unassembled WGS sequence"/>
</dbReference>
<dbReference type="AlphaFoldDB" id="J4GQX2"/>
<dbReference type="RefSeq" id="XP_012182548.1">
    <property type="nucleotide sequence ID" value="XM_012327158.1"/>
</dbReference>
<dbReference type="STRING" id="599839.J4GQX2"/>
<protein>
    <submittedName>
        <fullName evidence="2">Uncharacterized protein</fullName>
    </submittedName>
</protein>
<dbReference type="OrthoDB" id="3261081at2759"/>
<dbReference type="InParanoid" id="J4GQX2"/>
<feature type="compositionally biased region" description="Polar residues" evidence="1">
    <location>
        <begin position="177"/>
        <end position="195"/>
    </location>
</feature>
<dbReference type="HOGENOM" id="CLU_1360425_0_0_1"/>
<keyword evidence="3" id="KW-1185">Reference proteome</keyword>
<sequence>MTLPGLSSPPPSPLRSPFSLASSTSSSSSAKRALMPLNFAGVANIFIRMRRHRLKAMRPLLEFTSGDWPFTHPGLDTPGAVSPRRIPLIQEDTFDCRDGVDVAKLLRLVRATLYEDAQAFGATVLVSEQCVSVSPSASYVFLSVGAADRRCTDGPAQFAGRATTGGRSECISATQHTLRAQTDQTLKSPSPSTKRGASPAL</sequence>
<accession>J4GQX2</accession>
<gene>
    <name evidence="2" type="ORF">FIBRA_05392</name>
</gene>